<feature type="compositionally biased region" description="Basic residues" evidence="1">
    <location>
        <begin position="232"/>
        <end position="241"/>
    </location>
</feature>
<organism evidence="2">
    <name type="scientific">Phallusia mammillata</name>
    <dbReference type="NCBI Taxonomy" id="59560"/>
    <lineage>
        <taxon>Eukaryota</taxon>
        <taxon>Metazoa</taxon>
        <taxon>Chordata</taxon>
        <taxon>Tunicata</taxon>
        <taxon>Ascidiacea</taxon>
        <taxon>Phlebobranchia</taxon>
        <taxon>Ascidiidae</taxon>
        <taxon>Phallusia</taxon>
    </lineage>
</organism>
<dbReference type="PANTHER" id="PTHR17611:SF3">
    <property type="entry name" value="DNA SEGMENT, CHR 5, ERATO DOI 579, EXPRESSED"/>
    <property type="match status" value="1"/>
</dbReference>
<feature type="compositionally biased region" description="Polar residues" evidence="1">
    <location>
        <begin position="213"/>
        <end position="228"/>
    </location>
</feature>
<feature type="region of interest" description="Disordered" evidence="1">
    <location>
        <begin position="205"/>
        <end position="326"/>
    </location>
</feature>
<sequence>MDFKETMSQANIASLQTWLASELELHKIDAVIFTHHVLDIFLNSRHTDDLHLAEKEESIFAKLPGAKNRKPKHKYNKRTNSFTAGDELSLKKEMAIKCLLSAVDKNNDDVLNDEAIKKLIENLCSRINEVNILSENKGGSSSDEEHANKKQRSTSLPNTQREKYQDAFPSLFAASGGATTSVSGVSETVWGGTAKTLFTGKIQNTKKDDTEQKTGCNPATIPQPQATNSRMRMSRQRRRNKPAVVSEDSCTSAKRTQGNKSQTNKFLQKPACHHRQQNINSSDYKSSHNHTWKHQHKFDRRNKTTGRKSSSKTQKSTQQASKPVDVMRNTAGLWNPGAKQQHHWHDSAPAASAFTGNLFHGGYGFGATECWQLPLEQDIPSPEECEQPKLQSKWFRDPQSGFLEFEPGKKSPQNKSPHAGGSSDEAVSDEDRESASESWLWCPSPSLWDDNQASSPSVAVSRLETMYRPPDLDASPSDEAGQLWEDYKAIFTEVENDLQKCQDDSDESDGLYENLPQQIESILNSIWAEENYFPLEFGDNQEPADENGNYLHKDGNHGNKECTASLCLYCSTFKRSWDSDEVNLCLLDSSISDNLALLHKQIDLISEDLNLLSRKADDELSRKRIWLRNSQDIDYGSPTKFFCGMKQNRVYSGLPDWGEEKKGMFGNFCDKSYLMDDFFTDVTSTLFASDLQWLGCGNLDPIPDIKQLLQLQASCDVTSKDEDDDACYVAGLVRSVIEFVTDTDEQNPLMLQVDMATDDHDKDDDFLVPHPEDQASTFPHDSRNFQENSKGLADCVTENEAWKTSLRIGNMWQAIAGIRPVDIVYSEKQNPSDPCILQPSAMTHFRPIHHNEVLESENSLANPVDTNKSLYNDGSFGSYTSSFVSSLSPTKHLSTSLYSDSVESQLKGIEKEIGKLLFENPSCDENSPNFEKFCPKFHKQGLDKCQQTGTFEQHIQLMDTDLEKELTGRPPKANSR</sequence>
<feature type="region of interest" description="Disordered" evidence="1">
    <location>
        <begin position="401"/>
        <end position="435"/>
    </location>
</feature>
<evidence type="ECO:0000256" key="1">
    <source>
        <dbReference type="SAM" id="MobiDB-lite"/>
    </source>
</evidence>
<dbReference type="InterPro" id="IPR027871">
    <property type="entry name" value="DUF4603"/>
</dbReference>
<reference evidence="2" key="1">
    <citation type="submission" date="2020-04" db="EMBL/GenBank/DDBJ databases">
        <authorList>
            <person name="Neveu A P."/>
        </authorList>
    </citation>
    <scope>NUCLEOTIDE SEQUENCE</scope>
    <source>
        <tissue evidence="2">Whole embryo</tissue>
    </source>
</reference>
<dbReference type="AlphaFoldDB" id="A0A6F9DG92"/>
<accession>A0A6F9DG92</accession>
<feature type="region of interest" description="Disordered" evidence="1">
    <location>
        <begin position="134"/>
        <end position="160"/>
    </location>
</feature>
<feature type="compositionally biased region" description="Polar residues" evidence="1">
    <location>
        <begin position="248"/>
        <end position="266"/>
    </location>
</feature>
<feature type="compositionally biased region" description="Basic residues" evidence="1">
    <location>
        <begin position="287"/>
        <end position="310"/>
    </location>
</feature>
<dbReference type="PANTHER" id="PTHR17611">
    <property type="entry name" value="DNA SEGMENT, CHR 5, ERATO DOI 579, EXPRESSED"/>
    <property type="match status" value="1"/>
</dbReference>
<gene>
    <name evidence="2" type="primary">LOC100178956</name>
</gene>
<dbReference type="EMBL" id="LR786615">
    <property type="protein sequence ID" value="CAB3262240.1"/>
    <property type="molecule type" value="mRNA"/>
</dbReference>
<protein>
    <submittedName>
        <fullName evidence="2">Uncharacterized protein LOC100178956</fullName>
    </submittedName>
</protein>
<proteinExistence type="evidence at transcript level"/>
<feature type="compositionally biased region" description="Low complexity" evidence="1">
    <location>
        <begin position="311"/>
        <end position="322"/>
    </location>
</feature>
<name>A0A6F9DG92_9ASCI</name>
<evidence type="ECO:0000313" key="2">
    <source>
        <dbReference type="EMBL" id="CAB3262240.1"/>
    </source>
</evidence>